<feature type="transmembrane region" description="Helical" evidence="6">
    <location>
        <begin position="138"/>
        <end position="156"/>
    </location>
</feature>
<name>A0A4R5CS54_9ACTN</name>
<dbReference type="Pfam" id="PF14378">
    <property type="entry name" value="PAP2_3"/>
    <property type="match status" value="1"/>
</dbReference>
<sequence length="277" mass="30699">MAHPTVVEEPAPVPPAPASPPNPSVWQRALRRIRTPRRPVLFAELALLASAYAIYSMIRNAVPANRPRAIASSLDIWRAEQSLNIDFELWLNHTVHAVEWLAVAMSYFYAIMHFVVTGAVLVWLFWQHPGRYRAARTVLAFTTVLALFGYFFYPLAPPRLLPGGLFHDTVAIHETWGSVTSGDLQSLTNQYAAMPSMHAGWSLWCGVAIVMFARHRLVRVLGVMYPLATLIVITGTANHYVLDAVGGYIALSAGFALQRLLHGRSVHSFAQHVPAVT</sequence>
<dbReference type="PANTHER" id="PTHR31310:SF7">
    <property type="entry name" value="PA-PHOSPHATASE RELATED-FAMILY PROTEIN DDB_G0268928"/>
    <property type="match status" value="1"/>
</dbReference>
<evidence type="ECO:0000256" key="3">
    <source>
        <dbReference type="ARBA" id="ARBA00022989"/>
    </source>
</evidence>
<feature type="compositionally biased region" description="Low complexity" evidence="5">
    <location>
        <begin position="1"/>
        <end position="10"/>
    </location>
</feature>
<evidence type="ECO:0000259" key="7">
    <source>
        <dbReference type="Pfam" id="PF14378"/>
    </source>
</evidence>
<comment type="subcellular location">
    <subcellularLocation>
        <location evidence="1">Membrane</location>
        <topology evidence="1">Multi-pass membrane protein</topology>
    </subcellularLocation>
</comment>
<feature type="transmembrane region" description="Helical" evidence="6">
    <location>
        <begin position="191"/>
        <end position="213"/>
    </location>
</feature>
<accession>A0A4R5CS54</accession>
<feature type="compositionally biased region" description="Pro residues" evidence="5">
    <location>
        <begin position="11"/>
        <end position="23"/>
    </location>
</feature>
<proteinExistence type="predicted"/>
<dbReference type="CDD" id="cd03386">
    <property type="entry name" value="PAP2_Aur1_like"/>
    <property type="match status" value="1"/>
</dbReference>
<dbReference type="GO" id="GO:0016020">
    <property type="term" value="C:membrane"/>
    <property type="evidence" value="ECO:0007669"/>
    <property type="project" value="UniProtKB-SubCell"/>
</dbReference>
<evidence type="ECO:0000256" key="5">
    <source>
        <dbReference type="SAM" id="MobiDB-lite"/>
    </source>
</evidence>
<feature type="transmembrane region" description="Helical" evidence="6">
    <location>
        <begin position="220"/>
        <end position="238"/>
    </location>
</feature>
<dbReference type="Proteomes" id="UP000294739">
    <property type="component" value="Unassembled WGS sequence"/>
</dbReference>
<organism evidence="8 9">
    <name type="scientific">Jiangella asiatica</name>
    <dbReference type="NCBI Taxonomy" id="2530372"/>
    <lineage>
        <taxon>Bacteria</taxon>
        <taxon>Bacillati</taxon>
        <taxon>Actinomycetota</taxon>
        <taxon>Actinomycetes</taxon>
        <taxon>Jiangellales</taxon>
        <taxon>Jiangellaceae</taxon>
        <taxon>Jiangella</taxon>
    </lineage>
</organism>
<feature type="region of interest" description="Disordered" evidence="5">
    <location>
        <begin position="1"/>
        <end position="23"/>
    </location>
</feature>
<comment type="caution">
    <text evidence="8">The sequence shown here is derived from an EMBL/GenBank/DDBJ whole genome shotgun (WGS) entry which is preliminary data.</text>
</comment>
<keyword evidence="2 6" id="KW-0812">Transmembrane</keyword>
<keyword evidence="4 6" id="KW-0472">Membrane</keyword>
<dbReference type="RefSeq" id="WP_131899787.1">
    <property type="nucleotide sequence ID" value="NZ_SMKZ01000049.1"/>
</dbReference>
<keyword evidence="3 6" id="KW-1133">Transmembrane helix</keyword>
<evidence type="ECO:0000256" key="6">
    <source>
        <dbReference type="SAM" id="Phobius"/>
    </source>
</evidence>
<dbReference type="InterPro" id="IPR052185">
    <property type="entry name" value="IPC_Synthase-Related"/>
</dbReference>
<dbReference type="InterPro" id="IPR026841">
    <property type="entry name" value="Aur1/Ipt1"/>
</dbReference>
<dbReference type="EMBL" id="SMKZ01000049">
    <property type="protein sequence ID" value="TDE00483.1"/>
    <property type="molecule type" value="Genomic_DNA"/>
</dbReference>
<feature type="transmembrane region" description="Helical" evidence="6">
    <location>
        <begin position="107"/>
        <end position="126"/>
    </location>
</feature>
<evidence type="ECO:0000256" key="4">
    <source>
        <dbReference type="ARBA" id="ARBA00023136"/>
    </source>
</evidence>
<reference evidence="8 9" key="1">
    <citation type="submission" date="2019-03" db="EMBL/GenBank/DDBJ databases">
        <title>Draft genome sequences of novel Actinobacteria.</title>
        <authorList>
            <person name="Sahin N."/>
            <person name="Ay H."/>
            <person name="Saygin H."/>
        </authorList>
    </citation>
    <scope>NUCLEOTIDE SEQUENCE [LARGE SCALE GENOMIC DNA]</scope>
    <source>
        <strain evidence="8 9">5K138</strain>
    </source>
</reference>
<feature type="transmembrane region" description="Helical" evidence="6">
    <location>
        <begin position="40"/>
        <end position="58"/>
    </location>
</feature>
<keyword evidence="9" id="KW-1185">Reference proteome</keyword>
<gene>
    <name evidence="8" type="ORF">E1269_25260</name>
</gene>
<dbReference type="AlphaFoldDB" id="A0A4R5CS54"/>
<evidence type="ECO:0000313" key="8">
    <source>
        <dbReference type="EMBL" id="TDE00483.1"/>
    </source>
</evidence>
<evidence type="ECO:0000256" key="2">
    <source>
        <dbReference type="ARBA" id="ARBA00022692"/>
    </source>
</evidence>
<evidence type="ECO:0000313" key="9">
    <source>
        <dbReference type="Proteomes" id="UP000294739"/>
    </source>
</evidence>
<dbReference type="InParanoid" id="A0A4R5CS54"/>
<dbReference type="PANTHER" id="PTHR31310">
    <property type="match status" value="1"/>
</dbReference>
<feature type="domain" description="Inositolphosphotransferase Aur1/Ipt1" evidence="7">
    <location>
        <begin position="75"/>
        <end position="257"/>
    </location>
</feature>
<protein>
    <submittedName>
        <fullName evidence="8">Phosphatase PAP2 family protein</fullName>
    </submittedName>
</protein>
<dbReference type="OrthoDB" id="5241565at2"/>
<evidence type="ECO:0000256" key="1">
    <source>
        <dbReference type="ARBA" id="ARBA00004141"/>
    </source>
</evidence>